<dbReference type="PANTHER" id="PTHR42342:SF1">
    <property type="entry name" value="STATIONARY PHASE PROTEIN 5"/>
    <property type="match status" value="1"/>
</dbReference>
<protein>
    <submittedName>
        <fullName evidence="1">Uncharacterized protein</fullName>
    </submittedName>
</protein>
<evidence type="ECO:0000313" key="1">
    <source>
        <dbReference type="EMBL" id="ODV58630.1"/>
    </source>
</evidence>
<dbReference type="FunCoup" id="A0A1D2VAJ2">
    <property type="interactions" value="53"/>
</dbReference>
<dbReference type="AlphaFoldDB" id="A0A1D2VAJ2"/>
<dbReference type="PANTHER" id="PTHR42342">
    <property type="entry name" value="STATIONARY PHASE PROTEIN 5"/>
    <property type="match status" value="1"/>
</dbReference>
<sequence>MVEVNKFRTWVSLSRKVAKNFRRSLEELADALASRSNPSLGRAPVPVPVPVRNNPSNPFLREARRNFSTYNPRKSTFNYIKSGYRANPVNLSHKLWPYSAFRFTGGSSVLMKGIFPGTLYKNFTNTNARYFSSYSTSHLSRDAVQNLTSSLRAFFYNVNSNGFQVNSTLKSKSYHGNANLALENVQNAFELANKAHHSDNDNNSIDPLFKNLNPVLGSFVDFKIESPRLSIPKMSFIDEEILDTITSDFHNYQQEMNVVLNDIKTIFTNYGSLPMSIETSPSSGGDEEKPNSYLKNTYNSYSDNYNNSNSKSFRLHFPNYDVGKVEQLLTEIGVTRGIVYEDNSPSNPNVDVGVSNNLMERQPSSLIPNHNSNGANSSIAESSRYFVDSNSHFDEQLNASSFAPMNIVSLQEVQNDTLNQTEPEPLISDNGSSSVSSVSNDEFYRVLSFTNNSPSLRDNFSLVLPLSDELVI</sequence>
<dbReference type="GeneID" id="30968923"/>
<dbReference type="EMBL" id="KV454490">
    <property type="protein sequence ID" value="ODV58630.1"/>
    <property type="molecule type" value="Genomic_DNA"/>
</dbReference>
<dbReference type="RefSeq" id="XP_020044937.1">
    <property type="nucleotide sequence ID" value="XM_020195287.1"/>
</dbReference>
<dbReference type="STRING" id="1344418.A0A1D2VAJ2"/>
<organism evidence="1 2">
    <name type="scientific">Ascoidea rubescens DSM 1968</name>
    <dbReference type="NCBI Taxonomy" id="1344418"/>
    <lineage>
        <taxon>Eukaryota</taxon>
        <taxon>Fungi</taxon>
        <taxon>Dikarya</taxon>
        <taxon>Ascomycota</taxon>
        <taxon>Saccharomycotina</taxon>
        <taxon>Saccharomycetes</taxon>
        <taxon>Ascoideaceae</taxon>
        <taxon>Ascoidea</taxon>
    </lineage>
</organism>
<evidence type="ECO:0000313" key="2">
    <source>
        <dbReference type="Proteomes" id="UP000095038"/>
    </source>
</evidence>
<dbReference type="InParanoid" id="A0A1D2VAJ2"/>
<proteinExistence type="predicted"/>
<name>A0A1D2VAJ2_9ASCO</name>
<dbReference type="GO" id="GO:0043248">
    <property type="term" value="P:proteasome assembly"/>
    <property type="evidence" value="ECO:0007669"/>
    <property type="project" value="TreeGrafter"/>
</dbReference>
<dbReference type="InterPro" id="IPR038816">
    <property type="entry name" value="Stationary_phase_5"/>
</dbReference>
<keyword evidence="2" id="KW-1185">Reference proteome</keyword>
<accession>A0A1D2VAJ2</accession>
<dbReference type="GO" id="GO:0070628">
    <property type="term" value="F:proteasome binding"/>
    <property type="evidence" value="ECO:0007669"/>
    <property type="project" value="InterPro"/>
</dbReference>
<reference evidence="2" key="1">
    <citation type="submission" date="2016-05" db="EMBL/GenBank/DDBJ databases">
        <title>Comparative genomics of biotechnologically important yeasts.</title>
        <authorList>
            <consortium name="DOE Joint Genome Institute"/>
            <person name="Riley R."/>
            <person name="Haridas S."/>
            <person name="Wolfe K.H."/>
            <person name="Lopes M.R."/>
            <person name="Hittinger C.T."/>
            <person name="Goker M."/>
            <person name="Salamov A."/>
            <person name="Wisecaver J."/>
            <person name="Long T.M."/>
            <person name="Aerts A.L."/>
            <person name="Barry K."/>
            <person name="Choi C."/>
            <person name="Clum A."/>
            <person name="Coughlan A.Y."/>
            <person name="Deshpande S."/>
            <person name="Douglass A.P."/>
            <person name="Hanson S.J."/>
            <person name="Klenk H.-P."/>
            <person name="Labutti K."/>
            <person name="Lapidus A."/>
            <person name="Lindquist E."/>
            <person name="Lipzen A."/>
            <person name="Meier-Kolthoff J.P."/>
            <person name="Ohm R.A."/>
            <person name="Otillar R.P."/>
            <person name="Pangilinan J."/>
            <person name="Peng Y."/>
            <person name="Rokas A."/>
            <person name="Rosa C.A."/>
            <person name="Scheuner C."/>
            <person name="Sibirny A.A."/>
            <person name="Slot J.C."/>
            <person name="Stielow J.B."/>
            <person name="Sun H."/>
            <person name="Kurtzman C.P."/>
            <person name="Blackwell M."/>
            <person name="Grigoriev I.V."/>
            <person name="Jeffries T.W."/>
        </authorList>
    </citation>
    <scope>NUCLEOTIDE SEQUENCE [LARGE SCALE GENOMIC DNA]</scope>
    <source>
        <strain evidence="2">DSM 1968</strain>
    </source>
</reference>
<dbReference type="OrthoDB" id="416253at2759"/>
<gene>
    <name evidence="1" type="ORF">ASCRUDRAFT_9984</name>
</gene>
<dbReference type="Proteomes" id="UP000095038">
    <property type="component" value="Unassembled WGS sequence"/>
</dbReference>